<proteinExistence type="predicted"/>
<gene>
    <name evidence="1" type="ORF">CLV47_12045</name>
</gene>
<evidence type="ECO:0000313" key="1">
    <source>
        <dbReference type="EMBL" id="PRZ38578.1"/>
    </source>
</evidence>
<comment type="caution">
    <text evidence="1">The sequence shown here is derived from an EMBL/GenBank/DDBJ whole genome shotgun (WGS) entry which is preliminary data.</text>
</comment>
<dbReference type="OrthoDB" id="5184697at2"/>
<protein>
    <submittedName>
        <fullName evidence="1">Uncharacterized protein</fullName>
    </submittedName>
</protein>
<evidence type="ECO:0000313" key="2">
    <source>
        <dbReference type="Proteomes" id="UP000237752"/>
    </source>
</evidence>
<dbReference type="EMBL" id="PVUE01000020">
    <property type="protein sequence ID" value="PRZ38578.1"/>
    <property type="molecule type" value="Genomic_DNA"/>
</dbReference>
<accession>A0A2T0ZR40</accession>
<dbReference type="InterPro" id="IPR054206">
    <property type="entry name" value="DUF6912"/>
</dbReference>
<dbReference type="Proteomes" id="UP000237752">
    <property type="component" value="Unassembled WGS sequence"/>
</dbReference>
<keyword evidence="2" id="KW-1185">Reference proteome</keyword>
<organism evidence="1 2">
    <name type="scientific">Antricoccus suffuscus</name>
    <dbReference type="NCBI Taxonomy" id="1629062"/>
    <lineage>
        <taxon>Bacteria</taxon>
        <taxon>Bacillati</taxon>
        <taxon>Actinomycetota</taxon>
        <taxon>Actinomycetes</taxon>
        <taxon>Geodermatophilales</taxon>
        <taxon>Antricoccaceae</taxon>
        <taxon>Antricoccus</taxon>
    </lineage>
</organism>
<name>A0A2T0ZR40_9ACTN</name>
<dbReference type="RefSeq" id="WP_106350584.1">
    <property type="nucleotide sequence ID" value="NZ_PVUE01000020.1"/>
</dbReference>
<reference evidence="1 2" key="1">
    <citation type="submission" date="2018-03" db="EMBL/GenBank/DDBJ databases">
        <title>Genomic Encyclopedia of Archaeal and Bacterial Type Strains, Phase II (KMG-II): from individual species to whole genera.</title>
        <authorList>
            <person name="Goeker M."/>
        </authorList>
    </citation>
    <scope>NUCLEOTIDE SEQUENCE [LARGE SCALE GENOMIC DNA]</scope>
    <source>
        <strain evidence="1 2">DSM 100065</strain>
    </source>
</reference>
<dbReference type="Pfam" id="PF21853">
    <property type="entry name" value="DUF6912"/>
    <property type="match status" value="1"/>
</dbReference>
<dbReference type="AlphaFoldDB" id="A0A2T0ZR40"/>
<sequence>MNRDIRIFVPTTPGGLRTLLEAGALPGPLVVHYSDLPTSEFGADEIEQAEFDALYDAAATSTQLLVETDGPEVRVVIAARSAPGSPQLRDDGESIIDGLPVGAVDAIHIDETSARRDVAGLVATVRGGAEPTEAQYVAVESRTLLWHDRGELAAIVTDLA</sequence>